<evidence type="ECO:0000313" key="2">
    <source>
        <dbReference type="Proteomes" id="UP000494165"/>
    </source>
</evidence>
<dbReference type="InterPro" id="IPR006616">
    <property type="entry name" value="DM9_repeat"/>
</dbReference>
<dbReference type="EMBL" id="CADEPI010000344">
    <property type="protein sequence ID" value="CAB3384275.1"/>
    <property type="molecule type" value="Genomic_DNA"/>
</dbReference>
<evidence type="ECO:0000313" key="1">
    <source>
        <dbReference type="EMBL" id="CAB3384275.1"/>
    </source>
</evidence>
<sequence length="561" mass="63334">MKWEKWVPAQNPLEPKCSRVFSTAQTGEKVFIARLKHEDQLLPGYMRNGWAYFVHKGKVIKTKDEHEVLYNGHVKWCMPNRVDERDVVVVGRDEDGNPLFLGTFMVGGTSLYGEVRKGVCNIVVIPEREDFVPCSPDNPIPSYVVGMFMDLSCYPQPGYVYYNQGSFSESYFMVTTDRGLVSNKEEKYFLVGGDVSFRPHREVPENLRFKVGFTKQNKPIYIGTINIGPEEICGSVIDGVCYAFKKSIRSDGGNYKVNATSKSQSKNRFSFISILLSVTAFPCCSWSTVDSGFATSCLKKEDWVQCSSENPFPTYVVGMFNNFSCYPIPGYVYFIEGSFRSGYFVMPQDSLLVPYHEQRSFLVGGDVSFRPHTKVPENLRFKVGSTKNNKPVYIGAFVNGKEEICGPVMDGICYAYSGYFVRSETKNYKCSPNNPIPSYVAGLFNNLTYYPIPGYVYYSQGSFRRGNFVVPNDPAFVPNLDNKYFLVGGDVSFRPHAQVPVHLRFKVGSTKENNTPVYIGTINIRTEEICGPVIDGLCYAYKEPHLFSDGVNYKVLALNEE</sequence>
<keyword evidence="2" id="KW-1185">Reference proteome</keyword>
<dbReference type="Proteomes" id="UP000494165">
    <property type="component" value="Unassembled WGS sequence"/>
</dbReference>
<reference evidence="1 2" key="1">
    <citation type="submission" date="2020-04" db="EMBL/GenBank/DDBJ databases">
        <authorList>
            <person name="Alioto T."/>
            <person name="Alioto T."/>
            <person name="Gomez Garrido J."/>
        </authorList>
    </citation>
    <scope>NUCLEOTIDE SEQUENCE [LARGE SCALE GENOMIC DNA]</scope>
</reference>
<dbReference type="AlphaFoldDB" id="A0A8S1DW75"/>
<proteinExistence type="predicted"/>
<accession>A0A8S1DW75</accession>
<dbReference type="Pfam" id="PF11901">
    <property type="entry name" value="DM9"/>
    <property type="match status" value="1"/>
</dbReference>
<comment type="caution">
    <text evidence="1">The sequence shown here is derived from an EMBL/GenBank/DDBJ whole genome shotgun (WGS) entry which is preliminary data.</text>
</comment>
<protein>
    <submittedName>
        <fullName evidence="1">Uncharacterized protein</fullName>
    </submittedName>
</protein>
<gene>
    <name evidence="1" type="ORF">CLODIP_2_CD12040</name>
</gene>
<organism evidence="1 2">
    <name type="scientific">Cloeon dipterum</name>
    <dbReference type="NCBI Taxonomy" id="197152"/>
    <lineage>
        <taxon>Eukaryota</taxon>
        <taxon>Metazoa</taxon>
        <taxon>Ecdysozoa</taxon>
        <taxon>Arthropoda</taxon>
        <taxon>Hexapoda</taxon>
        <taxon>Insecta</taxon>
        <taxon>Pterygota</taxon>
        <taxon>Palaeoptera</taxon>
        <taxon>Ephemeroptera</taxon>
        <taxon>Pisciforma</taxon>
        <taxon>Baetidae</taxon>
        <taxon>Cloeon</taxon>
    </lineage>
</organism>
<name>A0A8S1DW75_9INSE</name>